<sequence>MKFNIIFKLTLFSSQVVCNTLITNNEKPLHIGVSITYASRSHVKFLLEILEVVNKRGHRITYLSMDDEKRFGKGYNYTHYSLGNVKKSLTVSNGMEPYTRNDNMFTKMTGMREDLANFYGTSFPVYEKFYREEKPDLMVCDFAANSCVDSAAKNTIPMVIGSQSLIFNIKSPYLTIPGGFEPSTIENYNFLQRMKHAFIDPLYEILLVYPYIDLYLKQKQINGVPNSFNMLESGYMGIGIPNSYIGFENSRNIPSHIHPIGPILSGDTPLLPEELQTFMDTHNKVLYVAFGSL</sequence>
<proteinExistence type="predicted"/>
<dbReference type="GO" id="GO:0008194">
    <property type="term" value="F:UDP-glycosyltransferase activity"/>
    <property type="evidence" value="ECO:0007669"/>
    <property type="project" value="TreeGrafter"/>
</dbReference>
<feature type="signal peptide" evidence="3">
    <location>
        <begin position="1"/>
        <end position="18"/>
    </location>
</feature>
<name>A0A137NYD7_CONC2</name>
<keyword evidence="1" id="KW-0328">Glycosyltransferase</keyword>
<dbReference type="Proteomes" id="UP000070444">
    <property type="component" value="Unassembled WGS sequence"/>
</dbReference>
<feature type="chain" id="PRO_5007294197" evidence="3">
    <location>
        <begin position="19"/>
        <end position="293"/>
    </location>
</feature>
<gene>
    <name evidence="4" type="ORF">CONCODRAFT_10092</name>
</gene>
<dbReference type="AlphaFoldDB" id="A0A137NYD7"/>
<evidence type="ECO:0000313" key="5">
    <source>
        <dbReference type="Proteomes" id="UP000070444"/>
    </source>
</evidence>
<keyword evidence="5" id="KW-1185">Reference proteome</keyword>
<dbReference type="SUPFAM" id="SSF53756">
    <property type="entry name" value="UDP-Glycosyltransferase/glycogen phosphorylase"/>
    <property type="match status" value="1"/>
</dbReference>
<dbReference type="Gene3D" id="3.40.50.2000">
    <property type="entry name" value="Glycogen Phosphorylase B"/>
    <property type="match status" value="1"/>
</dbReference>
<dbReference type="PANTHER" id="PTHR48043:SF145">
    <property type="entry name" value="FI06409P-RELATED"/>
    <property type="match status" value="1"/>
</dbReference>
<accession>A0A137NYD7</accession>
<dbReference type="STRING" id="796925.A0A137NYD7"/>
<evidence type="ECO:0000256" key="2">
    <source>
        <dbReference type="ARBA" id="ARBA00022679"/>
    </source>
</evidence>
<organism evidence="4 5">
    <name type="scientific">Conidiobolus coronatus (strain ATCC 28846 / CBS 209.66 / NRRL 28638)</name>
    <name type="common">Delacroixia coronata</name>
    <dbReference type="NCBI Taxonomy" id="796925"/>
    <lineage>
        <taxon>Eukaryota</taxon>
        <taxon>Fungi</taxon>
        <taxon>Fungi incertae sedis</taxon>
        <taxon>Zoopagomycota</taxon>
        <taxon>Entomophthoromycotina</taxon>
        <taxon>Entomophthoromycetes</taxon>
        <taxon>Entomophthorales</taxon>
        <taxon>Ancylistaceae</taxon>
        <taxon>Conidiobolus</taxon>
    </lineage>
</organism>
<dbReference type="InterPro" id="IPR050271">
    <property type="entry name" value="UDP-glycosyltransferase"/>
</dbReference>
<feature type="non-terminal residue" evidence="4">
    <location>
        <position position="293"/>
    </location>
</feature>
<dbReference type="EMBL" id="KQ964613">
    <property type="protein sequence ID" value="KXN67767.1"/>
    <property type="molecule type" value="Genomic_DNA"/>
</dbReference>
<protein>
    <submittedName>
        <fullName evidence="4">Glycosyltransferase family 1 protein</fullName>
    </submittedName>
</protein>
<dbReference type="OrthoDB" id="5835829at2759"/>
<dbReference type="PANTHER" id="PTHR48043">
    <property type="entry name" value="EG:EG0003.4 PROTEIN-RELATED"/>
    <property type="match status" value="1"/>
</dbReference>
<evidence type="ECO:0000256" key="1">
    <source>
        <dbReference type="ARBA" id="ARBA00022676"/>
    </source>
</evidence>
<evidence type="ECO:0000313" key="4">
    <source>
        <dbReference type="EMBL" id="KXN67767.1"/>
    </source>
</evidence>
<keyword evidence="3" id="KW-0732">Signal</keyword>
<reference evidence="4 5" key="1">
    <citation type="journal article" date="2015" name="Genome Biol. Evol.">
        <title>Phylogenomic analyses indicate that early fungi evolved digesting cell walls of algal ancestors of land plants.</title>
        <authorList>
            <person name="Chang Y."/>
            <person name="Wang S."/>
            <person name="Sekimoto S."/>
            <person name="Aerts A.L."/>
            <person name="Choi C."/>
            <person name="Clum A."/>
            <person name="LaButti K.M."/>
            <person name="Lindquist E.A."/>
            <person name="Yee Ngan C."/>
            <person name="Ohm R.A."/>
            <person name="Salamov A.A."/>
            <person name="Grigoriev I.V."/>
            <person name="Spatafora J.W."/>
            <person name="Berbee M.L."/>
        </authorList>
    </citation>
    <scope>NUCLEOTIDE SEQUENCE [LARGE SCALE GENOMIC DNA]</scope>
    <source>
        <strain evidence="4 5">NRRL 28638</strain>
    </source>
</reference>
<evidence type="ECO:0000256" key="3">
    <source>
        <dbReference type="SAM" id="SignalP"/>
    </source>
</evidence>
<keyword evidence="2 4" id="KW-0808">Transferase</keyword>